<gene>
    <name evidence="2" type="ORF">QCA50_005191</name>
</gene>
<dbReference type="EMBL" id="JASBNA010000005">
    <property type="protein sequence ID" value="KAK7691788.1"/>
    <property type="molecule type" value="Genomic_DNA"/>
</dbReference>
<reference evidence="2 3" key="1">
    <citation type="submission" date="2022-09" db="EMBL/GenBank/DDBJ databases">
        <authorList>
            <person name="Palmer J.M."/>
        </authorList>
    </citation>
    <scope>NUCLEOTIDE SEQUENCE [LARGE SCALE GENOMIC DNA]</scope>
    <source>
        <strain evidence="2 3">DSM 7382</strain>
    </source>
</reference>
<dbReference type="InterPro" id="IPR019019">
    <property type="entry name" value="H-type_lectin_domain"/>
</dbReference>
<dbReference type="Gene3D" id="2.60.40.2080">
    <property type="match status" value="3"/>
</dbReference>
<evidence type="ECO:0000313" key="3">
    <source>
        <dbReference type="Proteomes" id="UP001385951"/>
    </source>
</evidence>
<accession>A0AAW0GNH6</accession>
<comment type="caution">
    <text evidence="2">The sequence shown here is derived from an EMBL/GenBank/DDBJ whole genome shotgun (WGS) entry which is preliminary data.</text>
</comment>
<dbReference type="Proteomes" id="UP001385951">
    <property type="component" value="Unassembled WGS sequence"/>
</dbReference>
<organism evidence="2 3">
    <name type="scientific">Cerrena zonata</name>
    <dbReference type="NCBI Taxonomy" id="2478898"/>
    <lineage>
        <taxon>Eukaryota</taxon>
        <taxon>Fungi</taxon>
        <taxon>Dikarya</taxon>
        <taxon>Basidiomycota</taxon>
        <taxon>Agaricomycotina</taxon>
        <taxon>Agaricomycetes</taxon>
        <taxon>Polyporales</taxon>
        <taxon>Cerrenaceae</taxon>
        <taxon>Cerrena</taxon>
    </lineage>
</organism>
<dbReference type="Pfam" id="PF09458">
    <property type="entry name" value="H_lectin"/>
    <property type="match status" value="2"/>
</dbReference>
<sequence length="345" mass="38755">MTSNKQSGAMIQLGALNRHQLLFWPQWRTLSGTIRFNSFGDTPPKMLLGINNLNSEIARIRYSLLNVTSSTADVALESWEDIRLDCGGCSWLSIPRDDLSIQCGRFDTLEDHVMARPQKLTERWVDFPVPYSDQDPIPNVVVWFESIYADPAHDCCIDVKPTRICHTGFNLSIDTWSDTNLVCATAAWLAYSGKRKDISSGTFSTDDVCPNQSHFRHSSYVPFAGCDFLQRPQVFTALNMLNISKEKDVRIKLYTSNVSMSGMTWNIDNYDDTILYGAGGVFIACIVPKSVGPADKNSVHTAELGRVKELHREDAVTRLMSILSWPVGKLNSITRRFKGKRGHPL</sequence>
<dbReference type="GO" id="GO:0030246">
    <property type="term" value="F:carbohydrate binding"/>
    <property type="evidence" value="ECO:0007669"/>
    <property type="project" value="InterPro"/>
</dbReference>
<protein>
    <recommendedName>
        <fullName evidence="1">H-type lectin domain-containing protein</fullName>
    </recommendedName>
</protein>
<evidence type="ECO:0000259" key="1">
    <source>
        <dbReference type="Pfam" id="PF09458"/>
    </source>
</evidence>
<dbReference type="InterPro" id="IPR037221">
    <property type="entry name" value="H-type_lectin_dom_sf"/>
</dbReference>
<dbReference type="SUPFAM" id="SSF141086">
    <property type="entry name" value="Agglutinin HPA-like"/>
    <property type="match status" value="3"/>
</dbReference>
<keyword evidence="3" id="KW-1185">Reference proteome</keyword>
<dbReference type="GO" id="GO:0007155">
    <property type="term" value="P:cell adhesion"/>
    <property type="evidence" value="ECO:0007669"/>
    <property type="project" value="InterPro"/>
</dbReference>
<feature type="domain" description="H-type lectin" evidence="1">
    <location>
        <begin position="228"/>
        <end position="284"/>
    </location>
</feature>
<dbReference type="AlphaFoldDB" id="A0AAW0GNH6"/>
<feature type="domain" description="H-type lectin" evidence="1">
    <location>
        <begin position="125"/>
        <end position="191"/>
    </location>
</feature>
<evidence type="ECO:0000313" key="2">
    <source>
        <dbReference type="EMBL" id="KAK7691788.1"/>
    </source>
</evidence>
<proteinExistence type="predicted"/>
<name>A0AAW0GNH6_9APHY</name>